<evidence type="ECO:0000256" key="2">
    <source>
        <dbReference type="ARBA" id="ARBA00023315"/>
    </source>
</evidence>
<dbReference type="AlphaFoldDB" id="A0A5M6J0N1"/>
<dbReference type="Gene3D" id="3.40.630.30">
    <property type="match status" value="1"/>
</dbReference>
<dbReference type="PANTHER" id="PTHR43877">
    <property type="entry name" value="AMINOALKYLPHOSPHONATE N-ACETYLTRANSFERASE-RELATED-RELATED"/>
    <property type="match status" value="1"/>
</dbReference>
<dbReference type="SUPFAM" id="SSF55729">
    <property type="entry name" value="Acyl-CoA N-acyltransferases (Nat)"/>
    <property type="match status" value="1"/>
</dbReference>
<evidence type="ECO:0000256" key="1">
    <source>
        <dbReference type="ARBA" id="ARBA00022679"/>
    </source>
</evidence>
<proteinExistence type="predicted"/>
<dbReference type="InterPro" id="IPR000182">
    <property type="entry name" value="GNAT_dom"/>
</dbReference>
<dbReference type="PANTHER" id="PTHR43877:SF2">
    <property type="entry name" value="AMINOALKYLPHOSPHONATE N-ACETYLTRANSFERASE-RELATED"/>
    <property type="match status" value="1"/>
</dbReference>
<keyword evidence="1 4" id="KW-0808">Transferase</keyword>
<name>A0A5M6J0N1_9PROT</name>
<keyword evidence="5" id="KW-1185">Reference proteome</keyword>
<dbReference type="Pfam" id="PF13508">
    <property type="entry name" value="Acetyltransf_7"/>
    <property type="match status" value="1"/>
</dbReference>
<dbReference type="InterPro" id="IPR050832">
    <property type="entry name" value="Bact_Acetyltransf"/>
</dbReference>
<comment type="caution">
    <text evidence="4">The sequence shown here is derived from an EMBL/GenBank/DDBJ whole genome shotgun (WGS) entry which is preliminary data.</text>
</comment>
<dbReference type="InterPro" id="IPR016181">
    <property type="entry name" value="Acyl_CoA_acyltransferase"/>
</dbReference>
<dbReference type="OrthoDB" id="9789603at2"/>
<evidence type="ECO:0000313" key="5">
    <source>
        <dbReference type="Proteomes" id="UP000325255"/>
    </source>
</evidence>
<feature type="domain" description="N-acetyltransferase" evidence="3">
    <location>
        <begin position="7"/>
        <end position="158"/>
    </location>
</feature>
<dbReference type="CDD" id="cd04301">
    <property type="entry name" value="NAT_SF"/>
    <property type="match status" value="1"/>
</dbReference>
<evidence type="ECO:0000259" key="3">
    <source>
        <dbReference type="PROSITE" id="PS51186"/>
    </source>
</evidence>
<gene>
    <name evidence="4" type="ORF">F1189_05785</name>
</gene>
<accession>A0A5M6J0N1</accession>
<evidence type="ECO:0000313" key="4">
    <source>
        <dbReference type="EMBL" id="KAA5613205.1"/>
    </source>
</evidence>
<dbReference type="GO" id="GO:0016747">
    <property type="term" value="F:acyltransferase activity, transferring groups other than amino-acyl groups"/>
    <property type="evidence" value="ECO:0007669"/>
    <property type="project" value="InterPro"/>
</dbReference>
<dbReference type="Proteomes" id="UP000325255">
    <property type="component" value="Unassembled WGS sequence"/>
</dbReference>
<protein>
    <submittedName>
        <fullName evidence="4">GNAT family N-acetyltransferase</fullName>
    </submittedName>
</protein>
<dbReference type="RefSeq" id="WP_150039688.1">
    <property type="nucleotide sequence ID" value="NZ_OW485601.1"/>
</dbReference>
<reference evidence="4 5" key="1">
    <citation type="submission" date="2019-09" db="EMBL/GenBank/DDBJ databases">
        <title>Genome sequence of Rhodovastum atsumiense, a diverse member of the Acetobacteraceae family of non-sulfur purple photosynthetic bacteria.</title>
        <authorList>
            <person name="Meyer T."/>
            <person name="Kyndt J."/>
        </authorList>
    </citation>
    <scope>NUCLEOTIDE SEQUENCE [LARGE SCALE GENOMIC DNA]</scope>
    <source>
        <strain evidence="4 5">DSM 21279</strain>
    </source>
</reference>
<dbReference type="EMBL" id="VWPK01000007">
    <property type="protein sequence ID" value="KAA5613205.1"/>
    <property type="molecule type" value="Genomic_DNA"/>
</dbReference>
<sequence length="160" mass="17106">MSSTDEWRLRALRTAEAEAVAALIRTAFARQSVATDPPSSALRETAAGVLGFEGGAVAEAADGTLAGAVLWATRAGGLYMGRLAVAPCWRGYGIARALVGAAEAEARQRRLPWLHLSTRLMLVDNRRLFASCGFIETELHAHPGYAQPTFVDMEKQLPGP</sequence>
<keyword evidence="2" id="KW-0012">Acyltransferase</keyword>
<dbReference type="PROSITE" id="PS51186">
    <property type="entry name" value="GNAT"/>
    <property type="match status" value="1"/>
</dbReference>
<organism evidence="4 5">
    <name type="scientific">Rhodovastum atsumiense</name>
    <dbReference type="NCBI Taxonomy" id="504468"/>
    <lineage>
        <taxon>Bacteria</taxon>
        <taxon>Pseudomonadati</taxon>
        <taxon>Pseudomonadota</taxon>
        <taxon>Alphaproteobacteria</taxon>
        <taxon>Acetobacterales</taxon>
        <taxon>Acetobacteraceae</taxon>
        <taxon>Rhodovastum</taxon>
    </lineage>
</organism>